<evidence type="ECO:0000256" key="12">
    <source>
        <dbReference type="ARBA" id="ARBA00029909"/>
    </source>
</evidence>
<organism evidence="21 22">
    <name type="scientific">Cyphellophora attinorum</name>
    <dbReference type="NCBI Taxonomy" id="1664694"/>
    <lineage>
        <taxon>Eukaryota</taxon>
        <taxon>Fungi</taxon>
        <taxon>Dikarya</taxon>
        <taxon>Ascomycota</taxon>
        <taxon>Pezizomycotina</taxon>
        <taxon>Eurotiomycetes</taxon>
        <taxon>Chaetothyriomycetidae</taxon>
        <taxon>Chaetothyriales</taxon>
        <taxon>Cyphellophoraceae</taxon>
        <taxon>Cyphellophora</taxon>
    </lineage>
</organism>
<keyword evidence="11 16" id="KW-0539">Nucleus</keyword>
<evidence type="ECO:0000256" key="6">
    <source>
        <dbReference type="ARBA" id="ARBA00022679"/>
    </source>
</evidence>
<keyword evidence="6 16" id="KW-0808">Transferase</keyword>
<dbReference type="RefSeq" id="XP_017999833.1">
    <property type="nucleotide sequence ID" value="XM_018140189.1"/>
</dbReference>
<dbReference type="InterPro" id="IPR013846">
    <property type="entry name" value="mRNA_cap_enzyme_C"/>
</dbReference>
<evidence type="ECO:0000256" key="17">
    <source>
        <dbReference type="PIRSR" id="PIRSR036959-1"/>
    </source>
</evidence>
<evidence type="ECO:0000313" key="22">
    <source>
        <dbReference type="Proteomes" id="UP000038010"/>
    </source>
</evidence>
<dbReference type="GO" id="GO:0005524">
    <property type="term" value="F:ATP binding"/>
    <property type="evidence" value="ECO:0007669"/>
    <property type="project" value="InterPro"/>
</dbReference>
<evidence type="ECO:0000256" key="18">
    <source>
        <dbReference type="SAM" id="MobiDB-lite"/>
    </source>
</evidence>
<evidence type="ECO:0000256" key="4">
    <source>
        <dbReference type="ARBA" id="ARBA00019171"/>
    </source>
</evidence>
<sequence>MQNGDHLNGNDPNGLLARIGGVWAGHVLQGQFQYEVAGLLKRTSNRFPGAQPVSFSKAHLEELKRADYYVCEKTDGMRYLLWMTDDAGRPINYLIDRKNDYYFVDGLFFPHQDSKDWTKAHEDTILDGELVEDRFPDGTTQIKFYVFDCLMIDKQDLMGRPLDKRLAYFQMNILKPYKAYRRAHPEKDQPFQLADKSNEFSYGLEKMFKETIPKVKLLHGNDGLIFTCKDSPYCPGTDPHILKWKPPEENTVDFLLHITWHTEPADPMDADQSPIEDYHTMPQDFGLYVNYGRDQYERHGELYVSPEEWQNFKSMNRPLQDSIIECFVEDASQSPPNGLNGHNHSNGTNSAAAGKRWRFHRFRDDKEEANHISTFESVQDSIMDRVTEEDLLKHAGDIRARWKARDAERKASVAPGGGK</sequence>
<dbReference type="PANTHER" id="PTHR10367">
    <property type="entry name" value="MRNA-CAPPING ENZYME"/>
    <property type="match status" value="1"/>
</dbReference>
<dbReference type="VEuPathDB" id="FungiDB:AB675_11351"/>
<dbReference type="GO" id="GO:0005525">
    <property type="term" value="F:GTP binding"/>
    <property type="evidence" value="ECO:0007669"/>
    <property type="project" value="UniProtKB-KW"/>
</dbReference>
<keyword evidence="8 16" id="KW-0547">Nucleotide-binding</keyword>
<keyword evidence="5 16" id="KW-0507">mRNA processing</keyword>
<evidence type="ECO:0000259" key="19">
    <source>
        <dbReference type="Pfam" id="PF01331"/>
    </source>
</evidence>
<evidence type="ECO:0000313" key="21">
    <source>
        <dbReference type="EMBL" id="KPI39870.1"/>
    </source>
</evidence>
<comment type="function">
    <text evidence="16">Second step of mRNA capping. Transfer of the GMP moiety of GTP to the 5'-end of RNA via an enzyme-GMP covalent reaction intermediate.</text>
</comment>
<feature type="active site" description="N6-GMP-lysine intermediate" evidence="17">
    <location>
        <position position="73"/>
    </location>
</feature>
<evidence type="ECO:0000256" key="11">
    <source>
        <dbReference type="ARBA" id="ARBA00023242"/>
    </source>
</evidence>
<evidence type="ECO:0000256" key="7">
    <source>
        <dbReference type="ARBA" id="ARBA00022695"/>
    </source>
</evidence>
<dbReference type="GO" id="GO:0006370">
    <property type="term" value="P:7-methylguanosine mRNA capping"/>
    <property type="evidence" value="ECO:0007669"/>
    <property type="project" value="UniProtKB-KW"/>
</dbReference>
<dbReference type="SUPFAM" id="SSF50249">
    <property type="entry name" value="Nucleic acid-binding proteins"/>
    <property type="match status" value="1"/>
</dbReference>
<comment type="similarity">
    <text evidence="2 16">Belongs to the eukaryotic GTase family.</text>
</comment>
<dbReference type="Pfam" id="PF01331">
    <property type="entry name" value="mRNA_cap_enzyme"/>
    <property type="match status" value="1"/>
</dbReference>
<keyword evidence="7 16" id="KW-0548">Nucleotidyltransferase</keyword>
<feature type="domain" description="mRNA capping enzyme adenylation" evidence="19">
    <location>
        <begin position="51"/>
        <end position="245"/>
    </location>
</feature>
<evidence type="ECO:0000256" key="3">
    <source>
        <dbReference type="ARBA" id="ARBA00012475"/>
    </source>
</evidence>
<dbReference type="OrthoDB" id="200924at2759"/>
<evidence type="ECO:0000256" key="5">
    <source>
        <dbReference type="ARBA" id="ARBA00022664"/>
    </source>
</evidence>
<keyword evidence="9 16" id="KW-0506">mRNA capping</keyword>
<dbReference type="CDD" id="cd07895">
    <property type="entry name" value="Adenylation_mRNA_capping"/>
    <property type="match status" value="1"/>
</dbReference>
<dbReference type="GO" id="GO:0004484">
    <property type="term" value="F:mRNA guanylyltransferase activity"/>
    <property type="evidence" value="ECO:0007669"/>
    <property type="project" value="UniProtKB-EC"/>
</dbReference>
<proteinExistence type="inferred from homology"/>
<evidence type="ECO:0000256" key="2">
    <source>
        <dbReference type="ARBA" id="ARBA00010237"/>
    </source>
</evidence>
<evidence type="ECO:0000256" key="9">
    <source>
        <dbReference type="ARBA" id="ARBA00023042"/>
    </source>
</evidence>
<dbReference type="AlphaFoldDB" id="A0A0N1H433"/>
<dbReference type="STRING" id="1664694.A0A0N1H433"/>
<accession>A0A0N1H433</accession>
<evidence type="ECO:0000256" key="10">
    <source>
        <dbReference type="ARBA" id="ARBA00023134"/>
    </source>
</evidence>
<dbReference type="Gene3D" id="2.40.50.140">
    <property type="entry name" value="Nucleic acid-binding proteins"/>
    <property type="match status" value="1"/>
</dbReference>
<protein>
    <recommendedName>
        <fullName evidence="4 16">mRNA-capping enzyme subunit alpha</fullName>
        <ecNumber evidence="3 16">2.7.7.50</ecNumber>
    </recommendedName>
    <alternativeName>
        <fullName evidence="12 16">GTP--RNA guanylyltransferase</fullName>
    </alternativeName>
    <alternativeName>
        <fullName evidence="13 16">mRNA guanylyltransferase</fullName>
    </alternativeName>
</protein>
<comment type="catalytic activity">
    <reaction evidence="14">
        <text>a 5'-end diphospho-ribonucleoside in mRNA + GTP + H(+) = a 5'-end (5'-triphosphoguanosine)-ribonucleoside in mRNA + diphosphate</text>
        <dbReference type="Rhea" id="RHEA:67012"/>
        <dbReference type="Rhea" id="RHEA-COMP:17165"/>
        <dbReference type="Rhea" id="RHEA-COMP:17166"/>
        <dbReference type="ChEBI" id="CHEBI:15378"/>
        <dbReference type="ChEBI" id="CHEBI:33019"/>
        <dbReference type="ChEBI" id="CHEBI:37565"/>
        <dbReference type="ChEBI" id="CHEBI:167616"/>
        <dbReference type="ChEBI" id="CHEBI:167617"/>
        <dbReference type="EC" id="2.7.7.50"/>
    </reaction>
    <physiologicalReaction direction="left-to-right" evidence="14">
        <dbReference type="Rhea" id="RHEA:67013"/>
    </physiologicalReaction>
</comment>
<comment type="subunit">
    <text evidence="15">Heterodimer. The mRNA-capping enzyme is composed of two separate chains alpha and beta, respectively a mRNA guanylyltransferase and an mRNA 5'-triphosphate monophosphatase.</text>
</comment>
<keyword evidence="22" id="KW-1185">Reference proteome</keyword>
<dbReference type="PANTHER" id="PTHR10367:SF17">
    <property type="entry name" value="MRNA-CAPPING ENZYME"/>
    <property type="match status" value="1"/>
</dbReference>
<dbReference type="SUPFAM" id="SSF56091">
    <property type="entry name" value="DNA ligase/mRNA capping enzyme, catalytic domain"/>
    <property type="match status" value="1"/>
</dbReference>
<evidence type="ECO:0000256" key="1">
    <source>
        <dbReference type="ARBA" id="ARBA00004123"/>
    </source>
</evidence>
<evidence type="ECO:0000256" key="8">
    <source>
        <dbReference type="ARBA" id="ARBA00022741"/>
    </source>
</evidence>
<comment type="caution">
    <text evidence="21">The sequence shown here is derived from an EMBL/GenBank/DDBJ whole genome shotgun (WGS) entry which is preliminary data.</text>
</comment>
<feature type="domain" description="mRNA capping enzyme C-terminal" evidence="20">
    <location>
        <begin position="249"/>
        <end position="392"/>
    </location>
</feature>
<keyword evidence="10 16" id="KW-0342">GTP-binding</keyword>
<dbReference type="GO" id="GO:0031533">
    <property type="term" value="C:mRNA capping enzyme complex"/>
    <property type="evidence" value="ECO:0007669"/>
    <property type="project" value="InterPro"/>
</dbReference>
<evidence type="ECO:0000256" key="16">
    <source>
        <dbReference type="PIRNR" id="PIRNR036959"/>
    </source>
</evidence>
<dbReference type="GeneID" id="28732069"/>
<comment type="subcellular location">
    <subcellularLocation>
        <location evidence="1 16">Nucleus</location>
    </subcellularLocation>
</comment>
<dbReference type="EMBL" id="LFJN01000013">
    <property type="protein sequence ID" value="KPI39870.1"/>
    <property type="molecule type" value="Genomic_DNA"/>
</dbReference>
<dbReference type="Proteomes" id="UP000038010">
    <property type="component" value="Unassembled WGS sequence"/>
</dbReference>
<reference evidence="21 22" key="1">
    <citation type="submission" date="2015-06" db="EMBL/GenBank/DDBJ databases">
        <title>Draft genome of the ant-associated black yeast Phialophora attae CBS 131958.</title>
        <authorList>
            <person name="Moreno L.F."/>
            <person name="Stielow B.J."/>
            <person name="de Hoog S."/>
            <person name="Vicente V.A."/>
            <person name="Weiss V.A."/>
            <person name="de Vries M."/>
            <person name="Cruz L.M."/>
            <person name="Souza E.M."/>
        </authorList>
    </citation>
    <scope>NUCLEOTIDE SEQUENCE [LARGE SCALE GENOMIC DNA]</scope>
    <source>
        <strain evidence="21 22">CBS 131958</strain>
    </source>
</reference>
<dbReference type="Pfam" id="PF03919">
    <property type="entry name" value="mRNA_cap_C"/>
    <property type="match status" value="1"/>
</dbReference>
<dbReference type="EC" id="2.7.7.50" evidence="3 16"/>
<dbReference type="InterPro" id="IPR017075">
    <property type="entry name" value="mRNA_cap_enzyme_alpha"/>
</dbReference>
<evidence type="ECO:0000256" key="13">
    <source>
        <dbReference type="ARBA" id="ARBA00030702"/>
    </source>
</evidence>
<dbReference type="InterPro" id="IPR001339">
    <property type="entry name" value="mRNA_cap_enzyme_adenylation"/>
</dbReference>
<name>A0A0N1H433_9EURO</name>
<evidence type="ECO:0000256" key="15">
    <source>
        <dbReference type="ARBA" id="ARBA00047082"/>
    </source>
</evidence>
<gene>
    <name evidence="21" type="ORF">AB675_11351</name>
</gene>
<feature type="region of interest" description="Disordered" evidence="18">
    <location>
        <begin position="331"/>
        <end position="351"/>
    </location>
</feature>
<evidence type="ECO:0000259" key="20">
    <source>
        <dbReference type="Pfam" id="PF03919"/>
    </source>
</evidence>
<dbReference type="Gene3D" id="3.30.470.30">
    <property type="entry name" value="DNA ligase/mRNA capping enzyme"/>
    <property type="match status" value="1"/>
</dbReference>
<dbReference type="InterPro" id="IPR051029">
    <property type="entry name" value="mRNA_Capping_Enz/RNA_Phosphat"/>
</dbReference>
<evidence type="ECO:0000256" key="14">
    <source>
        <dbReference type="ARBA" id="ARBA00044624"/>
    </source>
</evidence>
<dbReference type="InterPro" id="IPR012340">
    <property type="entry name" value="NA-bd_OB-fold"/>
</dbReference>
<dbReference type="PIRSF" id="PIRSF036959">
    <property type="entry name" value="mRNA_cap_alpha"/>
    <property type="match status" value="1"/>
</dbReference>